<evidence type="ECO:0000313" key="2">
    <source>
        <dbReference type="EMBL" id="GFJ95233.1"/>
    </source>
</evidence>
<keyword evidence="3" id="KW-1185">Reference proteome</keyword>
<dbReference type="PANTHER" id="PTHR43539:SF78">
    <property type="entry name" value="FLAVIN-CONTAINING MONOOXYGENASE"/>
    <property type="match status" value="1"/>
</dbReference>
<dbReference type="GO" id="GO:0004497">
    <property type="term" value="F:monooxygenase activity"/>
    <property type="evidence" value="ECO:0007669"/>
    <property type="project" value="TreeGrafter"/>
</dbReference>
<dbReference type="AlphaFoldDB" id="A0A6V8LDC9"/>
<dbReference type="SUPFAM" id="SSF51971">
    <property type="entry name" value="Nucleotide-binding domain"/>
    <property type="match status" value="1"/>
</dbReference>
<dbReference type="Pfam" id="PF13738">
    <property type="entry name" value="Pyr_redox_3"/>
    <property type="match status" value="1"/>
</dbReference>
<gene>
    <name evidence="2" type="ORF">Prum_088750</name>
</gene>
<proteinExistence type="predicted"/>
<dbReference type="InterPro" id="IPR036188">
    <property type="entry name" value="FAD/NAD-bd_sf"/>
</dbReference>
<name>A0A6V8LDC9_9ACTN</name>
<comment type="caution">
    <text evidence="2">The sequence shown here is derived from an EMBL/GenBank/DDBJ whole genome shotgun (WGS) entry which is preliminary data.</text>
</comment>
<dbReference type="PANTHER" id="PTHR43539">
    <property type="entry name" value="FLAVIN-BINDING MONOOXYGENASE-LIKE PROTEIN (AFU_ORTHOLOGUE AFUA_4G09220)"/>
    <property type="match status" value="1"/>
</dbReference>
<protein>
    <recommendedName>
        <fullName evidence="4">Monooxygenase</fullName>
    </recommendedName>
</protein>
<dbReference type="SUPFAM" id="SSF51905">
    <property type="entry name" value="FAD/NAD(P)-binding domain"/>
    <property type="match status" value="1"/>
</dbReference>
<sequence>MSSIHTVVIGAGHAGLAVSRCLTDRGVEHVVIERGRLAERWRSARWESFRMLTPNWLSRLPGWVYRGGAPDGFMTAGEFVRHMEGYAASFAAPVLDQTTVTEVRAVAGGYLVRTDRGCWTAANVVIATGYHARARVPGCAAALPVGLAQLTSAAYREPAGLPAGGVLVVGASASGVQIADELRRAGREVTLAVGRHTRLPRRYRGRDIFWWLDRVGSLDRTADELPERAHAEPSPQLSGAGRAVDLAALARRGVTLAGRLAAVERGRVRFADDLPATTAAADARLRRVLTTIDGYAGAGAGAAAMIRPATVTPGPRGLDLERAGIGTVIWATGFRPSYPWLNVPVLDGAGLLRHRRGVTAAPGLYAIGLRFQHRRSATYVDGARHDAAFLADHLAAHHLACRRA</sequence>
<accession>A0A6V8LDC9</accession>
<evidence type="ECO:0000256" key="1">
    <source>
        <dbReference type="ARBA" id="ARBA00023002"/>
    </source>
</evidence>
<dbReference type="InterPro" id="IPR050982">
    <property type="entry name" value="Auxin_biosynth/cation_transpt"/>
</dbReference>
<dbReference type="PRINTS" id="PR00411">
    <property type="entry name" value="PNDRDTASEI"/>
</dbReference>
<dbReference type="Gene3D" id="3.50.50.60">
    <property type="entry name" value="FAD/NAD(P)-binding domain"/>
    <property type="match status" value="1"/>
</dbReference>
<dbReference type="GO" id="GO:0050660">
    <property type="term" value="F:flavin adenine dinucleotide binding"/>
    <property type="evidence" value="ECO:0007669"/>
    <property type="project" value="TreeGrafter"/>
</dbReference>
<evidence type="ECO:0008006" key="4">
    <source>
        <dbReference type="Google" id="ProtNLM"/>
    </source>
</evidence>
<keyword evidence="1" id="KW-0560">Oxidoreductase</keyword>
<organism evidence="2 3">
    <name type="scientific">Phytohabitans rumicis</name>
    <dbReference type="NCBI Taxonomy" id="1076125"/>
    <lineage>
        <taxon>Bacteria</taxon>
        <taxon>Bacillati</taxon>
        <taxon>Actinomycetota</taxon>
        <taxon>Actinomycetes</taxon>
        <taxon>Micromonosporales</taxon>
        <taxon>Micromonosporaceae</taxon>
    </lineage>
</organism>
<reference evidence="2 3" key="1">
    <citation type="submission" date="2020-03" db="EMBL/GenBank/DDBJ databases">
        <title>Whole genome shotgun sequence of Phytohabitans rumicis NBRC 108638.</title>
        <authorList>
            <person name="Komaki H."/>
            <person name="Tamura T."/>
        </authorList>
    </citation>
    <scope>NUCLEOTIDE SEQUENCE [LARGE SCALE GENOMIC DNA]</scope>
    <source>
        <strain evidence="2 3">NBRC 108638</strain>
    </source>
</reference>
<dbReference type="EMBL" id="BLPG01000001">
    <property type="protein sequence ID" value="GFJ95233.1"/>
    <property type="molecule type" value="Genomic_DNA"/>
</dbReference>
<dbReference type="Proteomes" id="UP000482960">
    <property type="component" value="Unassembled WGS sequence"/>
</dbReference>
<dbReference type="RefSeq" id="WP_173082748.1">
    <property type="nucleotide sequence ID" value="NZ_BAABJB010000012.1"/>
</dbReference>
<reference evidence="2 3" key="2">
    <citation type="submission" date="2020-03" db="EMBL/GenBank/DDBJ databases">
        <authorList>
            <person name="Ichikawa N."/>
            <person name="Kimura A."/>
            <person name="Kitahashi Y."/>
            <person name="Uohara A."/>
        </authorList>
    </citation>
    <scope>NUCLEOTIDE SEQUENCE [LARGE SCALE GENOMIC DNA]</scope>
    <source>
        <strain evidence="2 3">NBRC 108638</strain>
    </source>
</reference>
<evidence type="ECO:0000313" key="3">
    <source>
        <dbReference type="Proteomes" id="UP000482960"/>
    </source>
</evidence>